<feature type="transmembrane region" description="Helical" evidence="7">
    <location>
        <begin position="318"/>
        <end position="340"/>
    </location>
</feature>
<feature type="transmembrane region" description="Helical" evidence="7">
    <location>
        <begin position="139"/>
        <end position="158"/>
    </location>
</feature>
<dbReference type="PANTHER" id="PTHR33567:SF3">
    <property type="entry name" value="CHROMATE ION TRANSPORTER (EUROFUNG)"/>
    <property type="match status" value="1"/>
</dbReference>
<keyword evidence="6 7" id="KW-0472">Membrane</keyword>
<keyword evidence="3" id="KW-1003">Cell membrane</keyword>
<feature type="transmembrane region" description="Helical" evidence="7">
    <location>
        <begin position="352"/>
        <end position="373"/>
    </location>
</feature>
<organism evidence="8 9">
    <name type="scientific">Roseomonas fluvialis</name>
    <dbReference type="NCBI Taxonomy" id="1750527"/>
    <lineage>
        <taxon>Bacteria</taxon>
        <taxon>Pseudomonadati</taxon>
        <taxon>Pseudomonadota</taxon>
        <taxon>Alphaproteobacteria</taxon>
        <taxon>Acetobacterales</taxon>
        <taxon>Roseomonadaceae</taxon>
        <taxon>Roseomonas</taxon>
    </lineage>
</organism>
<evidence type="ECO:0000256" key="3">
    <source>
        <dbReference type="ARBA" id="ARBA00022475"/>
    </source>
</evidence>
<keyword evidence="9" id="KW-1185">Reference proteome</keyword>
<evidence type="ECO:0000256" key="6">
    <source>
        <dbReference type="ARBA" id="ARBA00023136"/>
    </source>
</evidence>
<evidence type="ECO:0000256" key="4">
    <source>
        <dbReference type="ARBA" id="ARBA00022692"/>
    </source>
</evidence>
<evidence type="ECO:0000313" key="8">
    <source>
        <dbReference type="EMBL" id="BDG73132.1"/>
    </source>
</evidence>
<proteinExistence type="inferred from homology"/>
<feature type="transmembrane region" description="Helical" evidence="7">
    <location>
        <begin position="285"/>
        <end position="306"/>
    </location>
</feature>
<protein>
    <submittedName>
        <fullName evidence="8">Chromate transporter</fullName>
    </submittedName>
</protein>
<dbReference type="PIRSF" id="PIRSF004810">
    <property type="entry name" value="ChrA"/>
    <property type="match status" value="1"/>
</dbReference>
<keyword evidence="4 7" id="KW-0812">Transmembrane</keyword>
<comment type="similarity">
    <text evidence="2">Belongs to the chromate ion transporter (CHR) (TC 2.A.51) family.</text>
</comment>
<accession>A0ABN6P383</accession>
<feature type="transmembrane region" description="Helical" evidence="7">
    <location>
        <begin position="112"/>
        <end position="132"/>
    </location>
</feature>
<evidence type="ECO:0000256" key="2">
    <source>
        <dbReference type="ARBA" id="ARBA00005262"/>
    </source>
</evidence>
<feature type="transmembrane region" description="Helical" evidence="7">
    <location>
        <begin position="244"/>
        <end position="264"/>
    </location>
</feature>
<comment type="subcellular location">
    <subcellularLocation>
        <location evidence="1">Cell membrane</location>
        <topology evidence="1">Multi-pass membrane protein</topology>
    </subcellularLocation>
</comment>
<sequence>MTTAFPTFSEAVRVWLRVGLLSFGGPAAQIAVMHREVVDDRHWVSDARFLHALNFCMLLPGPEAQQLATYLGWLMHGVRGGLVAGLLFILPGAVVMLALSIIYATLGDVPVVAALFFGLKCAVLVLVVEALLRVAKRALKGTAPWLLAGAAFLALAVFNLPFPVVVLAALAIGYAAPQAFAAAGHGTAKEGPPALLDAMLAADPDRIARMAPAARRAGLIALAMWLWPVVLLMGVPLWGDIAVFFSKMAVVTFGGAYAVLAYVAQEAVENYRWLTAPEMLAGLGLAETTPGPLILVLQFVGFLAGYRDSGILGGVGASLLTLFVTFAPCFAWIFLGAPFVERLHDQPRLKGALAGVTAAVVGVIANLALWFGLRVVFGQVNRVPIGPAAIDLPVWSTLQPSALALAVLAAVLLFGAKLGLAKTLVISAAAGLALSYLPV</sequence>
<feature type="transmembrane region" description="Helical" evidence="7">
    <location>
        <begin position="219"/>
        <end position="238"/>
    </location>
</feature>
<evidence type="ECO:0000256" key="7">
    <source>
        <dbReference type="SAM" id="Phobius"/>
    </source>
</evidence>
<evidence type="ECO:0000313" key="9">
    <source>
        <dbReference type="Proteomes" id="UP000831327"/>
    </source>
</evidence>
<feature type="transmembrane region" description="Helical" evidence="7">
    <location>
        <begin position="82"/>
        <end position="106"/>
    </location>
</feature>
<gene>
    <name evidence="8" type="ORF">Rmf_30610</name>
</gene>
<dbReference type="RefSeq" id="WP_244407372.1">
    <property type="nucleotide sequence ID" value="NZ_AP025637.1"/>
</dbReference>
<dbReference type="InterPro" id="IPR014047">
    <property type="entry name" value="Chr_Tranpt_l_chain"/>
</dbReference>
<dbReference type="Proteomes" id="UP000831327">
    <property type="component" value="Chromosome"/>
</dbReference>
<name>A0ABN6P383_9PROT</name>
<dbReference type="Pfam" id="PF02417">
    <property type="entry name" value="Chromate_transp"/>
    <property type="match status" value="2"/>
</dbReference>
<dbReference type="InterPro" id="IPR003370">
    <property type="entry name" value="Chromate_transpt"/>
</dbReference>
<dbReference type="NCBIfam" id="TIGR00937">
    <property type="entry name" value="2A51"/>
    <property type="match status" value="1"/>
</dbReference>
<evidence type="ECO:0000256" key="5">
    <source>
        <dbReference type="ARBA" id="ARBA00022989"/>
    </source>
</evidence>
<keyword evidence="5 7" id="KW-1133">Transmembrane helix</keyword>
<reference evidence="8 9" key="1">
    <citation type="journal article" date="2016" name="Microbes Environ.">
        <title>Phylogenetically diverse aerobic anoxygenic phototrophic bacteria isolated from epilithic biofilms in Tama river, Japan.</title>
        <authorList>
            <person name="Hirose S."/>
            <person name="Matsuura K."/>
            <person name="Haruta S."/>
        </authorList>
    </citation>
    <scope>NUCLEOTIDE SEQUENCE [LARGE SCALE GENOMIC DNA]</scope>
    <source>
        <strain evidence="8 9">S08</strain>
    </source>
</reference>
<feature type="transmembrane region" description="Helical" evidence="7">
    <location>
        <begin position="393"/>
        <end position="413"/>
    </location>
</feature>
<evidence type="ECO:0000256" key="1">
    <source>
        <dbReference type="ARBA" id="ARBA00004651"/>
    </source>
</evidence>
<dbReference type="EMBL" id="AP025637">
    <property type="protein sequence ID" value="BDG73132.1"/>
    <property type="molecule type" value="Genomic_DNA"/>
</dbReference>
<dbReference type="PANTHER" id="PTHR33567">
    <property type="entry name" value="CHROMATE ION TRANSPORTER (EUROFUNG)"/>
    <property type="match status" value="1"/>
</dbReference>